<gene>
    <name evidence="1" type="ORF">LCGC14_1814980</name>
</gene>
<protein>
    <submittedName>
        <fullName evidence="1">Uncharacterized protein</fullName>
    </submittedName>
</protein>
<name>A0A0F9GKH7_9ZZZZ</name>
<organism evidence="1">
    <name type="scientific">marine sediment metagenome</name>
    <dbReference type="NCBI Taxonomy" id="412755"/>
    <lineage>
        <taxon>unclassified sequences</taxon>
        <taxon>metagenomes</taxon>
        <taxon>ecological metagenomes</taxon>
    </lineage>
</organism>
<accession>A0A0F9GKH7</accession>
<dbReference type="AlphaFoldDB" id="A0A0F9GKH7"/>
<evidence type="ECO:0000313" key="1">
    <source>
        <dbReference type="EMBL" id="KKL99379.1"/>
    </source>
</evidence>
<reference evidence="1" key="1">
    <citation type="journal article" date="2015" name="Nature">
        <title>Complex archaea that bridge the gap between prokaryotes and eukaryotes.</title>
        <authorList>
            <person name="Spang A."/>
            <person name="Saw J.H."/>
            <person name="Jorgensen S.L."/>
            <person name="Zaremba-Niedzwiedzka K."/>
            <person name="Martijn J."/>
            <person name="Lind A.E."/>
            <person name="van Eijk R."/>
            <person name="Schleper C."/>
            <person name="Guy L."/>
            <person name="Ettema T.J."/>
        </authorList>
    </citation>
    <scope>NUCLEOTIDE SEQUENCE</scope>
</reference>
<comment type="caution">
    <text evidence="1">The sequence shown here is derived from an EMBL/GenBank/DDBJ whole genome shotgun (WGS) entry which is preliminary data.</text>
</comment>
<proteinExistence type="predicted"/>
<dbReference type="EMBL" id="LAZR01017691">
    <property type="protein sequence ID" value="KKL99379.1"/>
    <property type="molecule type" value="Genomic_DNA"/>
</dbReference>
<sequence>MVRWVRGSEVPITVKVMNNDPTIATALGALVDIDSVVISVWDQDGVQRVTDQAASNIAVGYYRYFVATATTWALGACDVEVVLTASSKVRILKQKFILVDEDPG</sequence>